<sequence length="339" mass="38420">MMMMILSQKFQNVTFNFNKRNIIKSFFTNTTKRLNQKQTYRILFFGSDNFSVPSLKALINESKNPDTFVKSIEAVVPPDKKTGRGYKELATSPVKKFAKEYDLKIHEAPPKSLEGWEVPKSNFDFAIVVSFGYFLTPSILESFTKGTINVHPSLLPKYRGASPIQYTILNNDKITGITIQELHHETFDAGKVLRQITIDVPPNSTYNTLESLLATKGAELLIDTLKNFDYHKDNAKEQDALKISKAPKIRKEMSEIKWSHISAQQLEQLDRAISHQLHNISLPSLSQQQLLSQPGKTLRPGTILIRHLEQSSPVAYVVCAGNSFITFNSVKVEGKREDF</sequence>
<evidence type="ECO:0000259" key="3">
    <source>
        <dbReference type="Pfam" id="PF00551"/>
    </source>
</evidence>
<dbReference type="InterPro" id="IPR002376">
    <property type="entry name" value="Formyl_transf_N"/>
</dbReference>
<feature type="domain" description="Formyl transferase N-terminal" evidence="3">
    <location>
        <begin position="41"/>
        <end position="224"/>
    </location>
</feature>
<proteinExistence type="predicted"/>
<accession>A0A9N8WMV7</accession>
<reference evidence="4" key="1">
    <citation type="submission" date="2021-06" db="EMBL/GenBank/DDBJ databases">
        <authorList>
            <person name="Kallberg Y."/>
            <person name="Tangrot J."/>
            <person name="Rosling A."/>
        </authorList>
    </citation>
    <scope>NUCLEOTIDE SEQUENCE</scope>
    <source>
        <strain evidence="4">87-6 pot B 2015</strain>
    </source>
</reference>
<comment type="caution">
    <text evidence="4">The sequence shown here is derived from an EMBL/GenBank/DDBJ whole genome shotgun (WGS) entry which is preliminary data.</text>
</comment>
<dbReference type="NCBIfam" id="TIGR00460">
    <property type="entry name" value="fmt"/>
    <property type="match status" value="1"/>
</dbReference>
<organism evidence="4 5">
    <name type="scientific">Funneliformis mosseae</name>
    <name type="common">Endomycorrhizal fungus</name>
    <name type="synonym">Glomus mosseae</name>
    <dbReference type="NCBI Taxonomy" id="27381"/>
    <lineage>
        <taxon>Eukaryota</taxon>
        <taxon>Fungi</taxon>
        <taxon>Fungi incertae sedis</taxon>
        <taxon>Mucoromycota</taxon>
        <taxon>Glomeromycotina</taxon>
        <taxon>Glomeromycetes</taxon>
        <taxon>Glomerales</taxon>
        <taxon>Glomeraceae</taxon>
        <taxon>Funneliformis</taxon>
    </lineage>
</organism>
<evidence type="ECO:0000256" key="2">
    <source>
        <dbReference type="ARBA" id="ARBA00014185"/>
    </source>
</evidence>
<protein>
    <recommendedName>
        <fullName evidence="2">Methionyl-tRNA formyltransferase, mitochondrial</fullName>
        <ecNumber evidence="1">2.1.2.9</ecNumber>
    </recommendedName>
</protein>
<dbReference type="GO" id="GO:0005739">
    <property type="term" value="C:mitochondrion"/>
    <property type="evidence" value="ECO:0007669"/>
    <property type="project" value="TreeGrafter"/>
</dbReference>
<dbReference type="Gene3D" id="3.40.50.12230">
    <property type="match status" value="1"/>
</dbReference>
<gene>
    <name evidence="4" type="ORF">FMOSSE_LOCUS3368</name>
</gene>
<dbReference type="InterPro" id="IPR036477">
    <property type="entry name" value="Formyl_transf_N_sf"/>
</dbReference>
<evidence type="ECO:0000313" key="4">
    <source>
        <dbReference type="EMBL" id="CAG8487820.1"/>
    </source>
</evidence>
<dbReference type="GO" id="GO:0004479">
    <property type="term" value="F:methionyl-tRNA formyltransferase activity"/>
    <property type="evidence" value="ECO:0007669"/>
    <property type="project" value="UniProtKB-EC"/>
</dbReference>
<dbReference type="InterPro" id="IPR005794">
    <property type="entry name" value="Fmt"/>
</dbReference>
<dbReference type="Pfam" id="PF00551">
    <property type="entry name" value="Formyl_trans_N"/>
    <property type="match status" value="1"/>
</dbReference>
<keyword evidence="5" id="KW-1185">Reference proteome</keyword>
<dbReference type="EC" id="2.1.2.9" evidence="1"/>
<dbReference type="PANTHER" id="PTHR11138:SF5">
    <property type="entry name" value="METHIONYL-TRNA FORMYLTRANSFERASE, MITOCHONDRIAL"/>
    <property type="match status" value="1"/>
</dbReference>
<dbReference type="InterPro" id="IPR041711">
    <property type="entry name" value="Met-tRNA-FMT_N"/>
</dbReference>
<dbReference type="AlphaFoldDB" id="A0A9N8WMV7"/>
<evidence type="ECO:0000256" key="1">
    <source>
        <dbReference type="ARBA" id="ARBA00012261"/>
    </source>
</evidence>
<dbReference type="SUPFAM" id="SSF53328">
    <property type="entry name" value="Formyltransferase"/>
    <property type="match status" value="1"/>
</dbReference>
<dbReference type="CDD" id="cd08646">
    <property type="entry name" value="FMT_core_Met-tRNA-FMT_N"/>
    <property type="match status" value="1"/>
</dbReference>
<dbReference type="EMBL" id="CAJVPP010000496">
    <property type="protein sequence ID" value="CAG8487820.1"/>
    <property type="molecule type" value="Genomic_DNA"/>
</dbReference>
<dbReference type="Proteomes" id="UP000789375">
    <property type="component" value="Unassembled WGS sequence"/>
</dbReference>
<name>A0A9N8WMV7_FUNMO</name>
<dbReference type="PANTHER" id="PTHR11138">
    <property type="entry name" value="METHIONYL-TRNA FORMYLTRANSFERASE"/>
    <property type="match status" value="1"/>
</dbReference>
<evidence type="ECO:0000313" key="5">
    <source>
        <dbReference type="Proteomes" id="UP000789375"/>
    </source>
</evidence>